<accession>A0A2H3K249</accession>
<dbReference type="OMA" id="NMGHEAG"/>
<reference evidence="2 3" key="1">
    <citation type="journal article" date="2012" name="Science">
        <title>The Paleozoic origin of enzymatic lignin decomposition reconstructed from 31 fungal genomes.</title>
        <authorList>
            <person name="Floudas D."/>
            <person name="Binder M."/>
            <person name="Riley R."/>
            <person name="Barry K."/>
            <person name="Blanchette R.A."/>
            <person name="Henrissat B."/>
            <person name="Martinez A.T."/>
            <person name="Otillar R."/>
            <person name="Spatafora J.W."/>
            <person name="Yadav J.S."/>
            <person name="Aerts A."/>
            <person name="Benoit I."/>
            <person name="Boyd A."/>
            <person name="Carlson A."/>
            <person name="Copeland A."/>
            <person name="Coutinho P.M."/>
            <person name="de Vries R.P."/>
            <person name="Ferreira P."/>
            <person name="Findley K."/>
            <person name="Foster B."/>
            <person name="Gaskell J."/>
            <person name="Glotzer D."/>
            <person name="Gorecki P."/>
            <person name="Heitman J."/>
            <person name="Hesse C."/>
            <person name="Hori C."/>
            <person name="Igarashi K."/>
            <person name="Jurgens J.A."/>
            <person name="Kallen N."/>
            <person name="Kersten P."/>
            <person name="Kohler A."/>
            <person name="Kuees U."/>
            <person name="Kumar T.K.A."/>
            <person name="Kuo A."/>
            <person name="LaButti K."/>
            <person name="Larrondo L.F."/>
            <person name="Lindquist E."/>
            <person name="Ling A."/>
            <person name="Lombard V."/>
            <person name="Lucas S."/>
            <person name="Lundell T."/>
            <person name="Martin R."/>
            <person name="McLaughlin D.J."/>
            <person name="Morgenstern I."/>
            <person name="Morin E."/>
            <person name="Murat C."/>
            <person name="Nagy L.G."/>
            <person name="Nolan M."/>
            <person name="Ohm R.A."/>
            <person name="Patyshakuliyeva A."/>
            <person name="Rokas A."/>
            <person name="Ruiz-Duenas F.J."/>
            <person name="Sabat G."/>
            <person name="Salamov A."/>
            <person name="Samejima M."/>
            <person name="Schmutz J."/>
            <person name="Slot J.C."/>
            <person name="St John F."/>
            <person name="Stenlid J."/>
            <person name="Sun H."/>
            <person name="Sun S."/>
            <person name="Syed K."/>
            <person name="Tsang A."/>
            <person name="Wiebenga A."/>
            <person name="Young D."/>
            <person name="Pisabarro A."/>
            <person name="Eastwood D.C."/>
            <person name="Martin F."/>
            <person name="Cullen D."/>
            <person name="Grigoriev I.V."/>
            <person name="Hibbett D.S."/>
        </authorList>
    </citation>
    <scope>NUCLEOTIDE SEQUENCE [LARGE SCALE GENOMIC DNA]</scope>
    <source>
        <strain evidence="2 3">MD-104</strain>
    </source>
</reference>
<dbReference type="Proteomes" id="UP000218811">
    <property type="component" value="Unassembled WGS sequence"/>
</dbReference>
<evidence type="ECO:0000313" key="2">
    <source>
        <dbReference type="EMBL" id="PCH43124.1"/>
    </source>
</evidence>
<dbReference type="EMBL" id="KB468135">
    <property type="protein sequence ID" value="PCH43124.1"/>
    <property type="molecule type" value="Genomic_DNA"/>
</dbReference>
<evidence type="ECO:0000256" key="1">
    <source>
        <dbReference type="SAM" id="MobiDB-lite"/>
    </source>
</evidence>
<feature type="compositionally biased region" description="Low complexity" evidence="1">
    <location>
        <begin position="40"/>
        <end position="54"/>
    </location>
</feature>
<dbReference type="OrthoDB" id="3070110at2759"/>
<organism evidence="2 3">
    <name type="scientific">Wolfiporia cocos (strain MD-104)</name>
    <name type="common">Brown rot fungus</name>
    <dbReference type="NCBI Taxonomy" id="742152"/>
    <lineage>
        <taxon>Eukaryota</taxon>
        <taxon>Fungi</taxon>
        <taxon>Dikarya</taxon>
        <taxon>Basidiomycota</taxon>
        <taxon>Agaricomycotina</taxon>
        <taxon>Agaricomycetes</taxon>
        <taxon>Polyporales</taxon>
        <taxon>Phaeolaceae</taxon>
        <taxon>Wolfiporia</taxon>
    </lineage>
</organism>
<keyword evidence="3" id="KW-1185">Reference proteome</keyword>
<evidence type="ECO:0000313" key="3">
    <source>
        <dbReference type="Proteomes" id="UP000218811"/>
    </source>
</evidence>
<feature type="region of interest" description="Disordered" evidence="1">
    <location>
        <begin position="22"/>
        <end position="59"/>
    </location>
</feature>
<gene>
    <name evidence="2" type="ORF">WOLCODRAFT_90163</name>
</gene>
<feature type="region of interest" description="Disordered" evidence="1">
    <location>
        <begin position="74"/>
        <end position="154"/>
    </location>
</feature>
<protein>
    <submittedName>
        <fullName evidence="2">Uncharacterized protein</fullName>
    </submittedName>
</protein>
<proteinExistence type="predicted"/>
<feature type="compositionally biased region" description="Polar residues" evidence="1">
    <location>
        <begin position="87"/>
        <end position="99"/>
    </location>
</feature>
<dbReference type="AlphaFoldDB" id="A0A2H3K249"/>
<name>A0A2H3K249_WOLCO</name>
<sequence>MATPTPSRQNSRFSSFNVFKLASSSKPPPLPPKDPYFLANSNPSLPSLNQSLSPETLASQPITPLSAQYANLVRSPSPSSLSYTPSRMTMSPGSSTTALSPEPVGFKKGLQKLSSLGRRPKTPKSPEPALVNGLPPVPVDDPSISLPWNFQVRG</sequence>
<dbReference type="STRING" id="742152.A0A2H3K249"/>
<feature type="compositionally biased region" description="Low complexity" evidence="1">
    <location>
        <begin position="75"/>
        <end position="86"/>
    </location>
</feature>